<dbReference type="InterPro" id="IPR010892">
    <property type="entry name" value="Spp-24"/>
</dbReference>
<dbReference type="PANTHER" id="PTHR15444">
    <property type="entry name" value="SECRETED PHOSPHOPROTEIN 24"/>
    <property type="match status" value="1"/>
</dbReference>
<dbReference type="GeneTree" id="ENSGT00390000009001"/>
<evidence type="ECO:0000256" key="9">
    <source>
        <dbReference type="ARBA" id="ARBA00029627"/>
    </source>
</evidence>
<sequence length="220" mass="23890">MKSYVLLPALLLSLGCTGIPLHNSELQSAADSALGAALAEVNSVYAASHLYRVTTGSVAKVIPTGLDTVDLLMIFRIKETQCAKTSQDDPQACAFRPGFFVPSFTCSTRVRMMARSPQVVSLRCGHDGSSSSSSESSEEVSQESERHKLKSQTVVALYAQRMNTQALFPQVFLRRRQQFNAPFANRVPAPAAPSAQPGGSRYNQLAEDRPRGDTFSNYVV</sequence>
<evidence type="ECO:0000256" key="2">
    <source>
        <dbReference type="ARBA" id="ARBA00004613"/>
    </source>
</evidence>
<comment type="function">
    <text evidence="1">Could coordinate an aspect of bone turnover.</text>
</comment>
<comment type="similarity">
    <text evidence="3">Belongs to the SPP2 family.</text>
</comment>
<keyword evidence="6" id="KW-0597">Phosphoprotein</keyword>
<reference evidence="12 13" key="1">
    <citation type="submission" date="2018-05" db="EMBL/GenBank/DDBJ databases">
        <authorList>
            <person name="Datahose"/>
        </authorList>
    </citation>
    <scope>NUCLEOTIDE SEQUENCE</scope>
</reference>
<proteinExistence type="inferred from homology"/>
<dbReference type="Ensembl" id="ENSACLT00000046318.1">
    <property type="protein sequence ID" value="ENSACLP00000061963.1"/>
    <property type="gene ID" value="ENSACLG00000027900.2"/>
</dbReference>
<protein>
    <recommendedName>
        <fullName evidence="4">Secreted phosphoprotein 24</fullName>
    </recommendedName>
    <alternativeName>
        <fullName evidence="9">Secreted phosphoprotein 2</fullName>
    </alternativeName>
</protein>
<dbReference type="Gene3D" id="3.10.450.10">
    <property type="match status" value="1"/>
</dbReference>
<comment type="subcellular location">
    <subcellularLocation>
        <location evidence="2">Secreted</location>
    </subcellularLocation>
</comment>
<evidence type="ECO:0000256" key="8">
    <source>
        <dbReference type="ARBA" id="ARBA00023157"/>
    </source>
</evidence>
<feature type="compositionally biased region" description="Low complexity" evidence="10">
    <location>
        <begin position="188"/>
        <end position="200"/>
    </location>
</feature>
<keyword evidence="5" id="KW-0964">Secreted</keyword>
<evidence type="ECO:0000256" key="10">
    <source>
        <dbReference type="SAM" id="MobiDB-lite"/>
    </source>
</evidence>
<evidence type="ECO:0000256" key="6">
    <source>
        <dbReference type="ARBA" id="ARBA00022553"/>
    </source>
</evidence>
<dbReference type="Pfam" id="PF07448">
    <property type="entry name" value="Spp-24"/>
    <property type="match status" value="1"/>
</dbReference>
<dbReference type="AlphaFoldDB" id="A0AAX7TXB6"/>
<evidence type="ECO:0000256" key="11">
    <source>
        <dbReference type="SAM" id="SignalP"/>
    </source>
</evidence>
<dbReference type="GO" id="GO:0005576">
    <property type="term" value="C:extracellular region"/>
    <property type="evidence" value="ECO:0007669"/>
    <property type="project" value="UniProtKB-SubCell"/>
</dbReference>
<gene>
    <name evidence="12" type="primary">SPP2</name>
</gene>
<keyword evidence="13" id="KW-1185">Reference proteome</keyword>
<evidence type="ECO:0000256" key="4">
    <source>
        <dbReference type="ARBA" id="ARBA00020365"/>
    </source>
</evidence>
<feature type="region of interest" description="Disordered" evidence="10">
    <location>
        <begin position="184"/>
        <end position="220"/>
    </location>
</feature>
<organism evidence="12 13">
    <name type="scientific">Astatotilapia calliptera</name>
    <name type="common">Eastern happy</name>
    <name type="synonym">Chromis callipterus</name>
    <dbReference type="NCBI Taxonomy" id="8154"/>
    <lineage>
        <taxon>Eukaryota</taxon>
        <taxon>Metazoa</taxon>
        <taxon>Chordata</taxon>
        <taxon>Craniata</taxon>
        <taxon>Vertebrata</taxon>
        <taxon>Euteleostomi</taxon>
        <taxon>Actinopterygii</taxon>
        <taxon>Neopterygii</taxon>
        <taxon>Teleostei</taxon>
        <taxon>Neoteleostei</taxon>
        <taxon>Acanthomorphata</taxon>
        <taxon>Ovalentaria</taxon>
        <taxon>Cichlomorphae</taxon>
        <taxon>Cichliformes</taxon>
        <taxon>Cichlidae</taxon>
        <taxon>African cichlids</taxon>
        <taxon>Pseudocrenilabrinae</taxon>
        <taxon>Haplochromini</taxon>
        <taxon>Astatotilapia</taxon>
    </lineage>
</organism>
<reference evidence="12" key="4">
    <citation type="submission" date="2025-09" db="UniProtKB">
        <authorList>
            <consortium name="Ensembl"/>
        </authorList>
    </citation>
    <scope>IDENTIFICATION</scope>
</reference>
<keyword evidence="7 11" id="KW-0732">Signal</keyword>
<dbReference type="Proteomes" id="UP000265100">
    <property type="component" value="Chromosome 23"/>
</dbReference>
<keyword evidence="8" id="KW-1015">Disulfide bond</keyword>
<dbReference type="SUPFAM" id="SSF54403">
    <property type="entry name" value="Cystatin/monellin"/>
    <property type="match status" value="1"/>
</dbReference>
<feature type="region of interest" description="Disordered" evidence="10">
    <location>
        <begin position="122"/>
        <end position="147"/>
    </location>
</feature>
<dbReference type="GO" id="GO:0046849">
    <property type="term" value="P:bone remodeling"/>
    <property type="evidence" value="ECO:0007669"/>
    <property type="project" value="InterPro"/>
</dbReference>
<accession>A0AAX7TXB6</accession>
<feature type="signal peptide" evidence="11">
    <location>
        <begin position="1"/>
        <end position="18"/>
    </location>
</feature>
<feature type="chain" id="PRO_5044310670" description="Secreted phosphoprotein 24" evidence="11">
    <location>
        <begin position="19"/>
        <end position="220"/>
    </location>
</feature>
<evidence type="ECO:0000256" key="5">
    <source>
        <dbReference type="ARBA" id="ARBA00022525"/>
    </source>
</evidence>
<evidence type="ECO:0000256" key="7">
    <source>
        <dbReference type="ARBA" id="ARBA00022729"/>
    </source>
</evidence>
<reference evidence="13" key="2">
    <citation type="submission" date="2023-03" db="EMBL/GenBank/DDBJ databases">
        <authorList>
            <consortium name="Wellcome Sanger Institute Data Sharing"/>
        </authorList>
    </citation>
    <scope>NUCLEOTIDE SEQUENCE [LARGE SCALE GENOMIC DNA]</scope>
</reference>
<reference evidence="12" key="3">
    <citation type="submission" date="2025-08" db="UniProtKB">
        <authorList>
            <consortium name="Ensembl"/>
        </authorList>
    </citation>
    <scope>IDENTIFICATION</scope>
</reference>
<evidence type="ECO:0000256" key="1">
    <source>
        <dbReference type="ARBA" id="ARBA00002371"/>
    </source>
</evidence>
<evidence type="ECO:0000256" key="3">
    <source>
        <dbReference type="ARBA" id="ARBA00008576"/>
    </source>
</evidence>
<dbReference type="PANTHER" id="PTHR15444:SF4">
    <property type="entry name" value="SECRETED PHOSPHOPROTEIN 24"/>
    <property type="match status" value="1"/>
</dbReference>
<dbReference type="PROSITE" id="PS51257">
    <property type="entry name" value="PROKAR_LIPOPROTEIN"/>
    <property type="match status" value="1"/>
</dbReference>
<evidence type="ECO:0000313" key="13">
    <source>
        <dbReference type="Proteomes" id="UP000265100"/>
    </source>
</evidence>
<evidence type="ECO:0000313" key="12">
    <source>
        <dbReference type="Ensembl" id="ENSACLP00000061963.1"/>
    </source>
</evidence>
<dbReference type="InterPro" id="IPR046350">
    <property type="entry name" value="Cystatin_sf"/>
</dbReference>
<name>A0AAX7TXB6_ASTCA</name>